<dbReference type="PIRSF" id="PIRSF016493">
    <property type="entry name" value="Glycyl_aminpptds"/>
    <property type="match status" value="1"/>
</dbReference>
<protein>
    <submittedName>
        <fullName evidence="2">M61 family peptidase</fullName>
    </submittedName>
</protein>
<dbReference type="InterPro" id="IPR007963">
    <property type="entry name" value="Peptidase_M61_catalytic"/>
</dbReference>
<evidence type="ECO:0000259" key="1">
    <source>
        <dbReference type="PROSITE" id="PS50106"/>
    </source>
</evidence>
<dbReference type="Gene3D" id="1.10.390.10">
    <property type="entry name" value="Neutral Protease Domain 2"/>
    <property type="match status" value="1"/>
</dbReference>
<dbReference type="InterPro" id="IPR024191">
    <property type="entry name" value="Peptidase_M61"/>
</dbReference>
<organism evidence="2 3">
    <name type="scientific">Larkinella knui</name>
    <dbReference type="NCBI Taxonomy" id="2025310"/>
    <lineage>
        <taxon>Bacteria</taxon>
        <taxon>Pseudomonadati</taxon>
        <taxon>Bacteroidota</taxon>
        <taxon>Cytophagia</taxon>
        <taxon>Cytophagales</taxon>
        <taxon>Spirosomataceae</taxon>
        <taxon>Larkinella</taxon>
    </lineage>
</organism>
<comment type="caution">
    <text evidence="2">The sequence shown here is derived from an EMBL/GenBank/DDBJ whole genome shotgun (WGS) entry which is preliminary data.</text>
</comment>
<dbReference type="InterPro" id="IPR027268">
    <property type="entry name" value="Peptidase_M4/M1_CTD_sf"/>
</dbReference>
<gene>
    <name evidence="2" type="ORF">EHT87_20405</name>
</gene>
<name>A0A3P1CH20_9BACT</name>
<dbReference type="InterPro" id="IPR001478">
    <property type="entry name" value="PDZ"/>
</dbReference>
<dbReference type="PROSITE" id="PS50106">
    <property type="entry name" value="PDZ"/>
    <property type="match status" value="1"/>
</dbReference>
<dbReference type="InterPro" id="IPR040756">
    <property type="entry name" value="Peptidase_M61_N"/>
</dbReference>
<dbReference type="SUPFAM" id="SSF55486">
    <property type="entry name" value="Metalloproteases ('zincins'), catalytic domain"/>
    <property type="match status" value="1"/>
</dbReference>
<dbReference type="Pfam" id="PF05299">
    <property type="entry name" value="Peptidase_M61"/>
    <property type="match status" value="1"/>
</dbReference>
<dbReference type="SMART" id="SM00228">
    <property type="entry name" value="PDZ"/>
    <property type="match status" value="1"/>
</dbReference>
<dbReference type="SUPFAM" id="SSF50156">
    <property type="entry name" value="PDZ domain-like"/>
    <property type="match status" value="1"/>
</dbReference>
<dbReference type="AlphaFoldDB" id="A0A3P1CH20"/>
<feature type="domain" description="PDZ" evidence="1">
    <location>
        <begin position="524"/>
        <end position="606"/>
    </location>
</feature>
<dbReference type="OrthoDB" id="9778516at2"/>
<accession>A0A3P1CH20</accession>
<sequence>MRPFEIRQTIVKMSRKTGSAAQTRRRFAVFMETFVLLISRNQFPIRPLRKLTLAAVFLFFISAAFGQKPAVNLAYTVAVEDPATHLYHVTFRCEGIKGDTLNFKMPVWTPGYYQLMNYAKSVENFQATDGSGKPLQWEKTANSRWKVHQKQATVVTLTYDIKATRNFVAGNYLDENRGYISPAGVCMYPEGQLKQPLTITLKPYSNWSGLIATGLDSVAGKPHTFGAPDYDVLYDSPILMGRLEQLPSFEVNGIPHHFIGYNLGNFDRQQFVADLKKIVEGSVAVIGDIPYKHYTFIAIGPGGGGIEHLNSTSISFSGDRLATRAGKIQLYNFLAHEYFHHYNVKRIRPVELGPFNYDRQNRTRMLWVSEGFTVYYPYLILKKAGLMTEEEVFSALQKDIASYENKPGHLFQSATQASFETWEDGPFGRTGDEAYKTISYYSKGPVLGAMLDFKIRHETGNKKSLDDVMRALYQTYYQKQKRGFTETEFWAECEKAAGTSLSELSDYASTVKEIDYPSYFAYAGLAIDATPKEQPGVWLGISFDAKTDSLLVTEAEWESPAWKAGLRKGTVILTIDGQKATVQALSALSRDKKPGDSVKLVLLQDKQSKDVTAVLGKKSERSFEIQRLPNPTALQAAILKSWL</sequence>
<dbReference type="Proteomes" id="UP000274271">
    <property type="component" value="Unassembled WGS sequence"/>
</dbReference>
<dbReference type="Pfam" id="PF17899">
    <property type="entry name" value="Peptidase_M61_N"/>
    <property type="match status" value="1"/>
</dbReference>
<dbReference type="Gene3D" id="2.30.42.10">
    <property type="match status" value="1"/>
</dbReference>
<evidence type="ECO:0000313" key="2">
    <source>
        <dbReference type="EMBL" id="RRB12557.1"/>
    </source>
</evidence>
<evidence type="ECO:0000313" key="3">
    <source>
        <dbReference type="Proteomes" id="UP000274271"/>
    </source>
</evidence>
<dbReference type="InterPro" id="IPR036034">
    <property type="entry name" value="PDZ_sf"/>
</dbReference>
<dbReference type="Gene3D" id="2.60.40.3650">
    <property type="match status" value="1"/>
</dbReference>
<dbReference type="EMBL" id="RQJP01000004">
    <property type="protein sequence ID" value="RRB12557.1"/>
    <property type="molecule type" value="Genomic_DNA"/>
</dbReference>
<proteinExistence type="predicted"/>
<dbReference type="Pfam" id="PF13180">
    <property type="entry name" value="PDZ_2"/>
    <property type="match status" value="1"/>
</dbReference>
<reference evidence="2 3" key="1">
    <citation type="submission" date="2018-11" db="EMBL/GenBank/DDBJ databases">
        <authorList>
            <person name="Zhou Z."/>
            <person name="Wang G."/>
        </authorList>
    </citation>
    <scope>NUCLEOTIDE SEQUENCE [LARGE SCALE GENOMIC DNA]</scope>
    <source>
        <strain evidence="2 3">KCTC42998</strain>
    </source>
</reference>
<keyword evidence="3" id="KW-1185">Reference proteome</keyword>